<organism evidence="1 2">
    <name type="scientific">Thelohanellus kitauei</name>
    <name type="common">Myxosporean</name>
    <dbReference type="NCBI Taxonomy" id="669202"/>
    <lineage>
        <taxon>Eukaryota</taxon>
        <taxon>Metazoa</taxon>
        <taxon>Cnidaria</taxon>
        <taxon>Myxozoa</taxon>
        <taxon>Myxosporea</taxon>
        <taxon>Bivalvulida</taxon>
        <taxon>Platysporina</taxon>
        <taxon>Myxobolidae</taxon>
        <taxon>Thelohanellus</taxon>
    </lineage>
</organism>
<keyword evidence="2" id="KW-1185">Reference proteome</keyword>
<accession>A0A0C2JWR9</accession>
<evidence type="ECO:0000313" key="2">
    <source>
        <dbReference type="Proteomes" id="UP000031668"/>
    </source>
</evidence>
<name>A0A0C2JWR9_THEKT</name>
<sequence>MKAFYGFHTSCMLFAEILLRQLSSNIRLPLSDAKFDDFNALLEYDDEIFETEPREFLVYAKLLKVTLKASVPVYPCCYQKKFGSNALECLSTCAFTMSEKTEKRLRTYRILVLRALIIDTVDEIMGIPTTCSDR</sequence>
<dbReference type="EMBL" id="JWZT01000607">
    <property type="protein sequence ID" value="KII73923.1"/>
    <property type="molecule type" value="Genomic_DNA"/>
</dbReference>
<proteinExistence type="predicted"/>
<dbReference type="AlphaFoldDB" id="A0A0C2JWR9"/>
<protein>
    <submittedName>
        <fullName evidence="1">Uncharacterized protein</fullName>
    </submittedName>
</protein>
<gene>
    <name evidence="1" type="ORF">RF11_15625</name>
</gene>
<evidence type="ECO:0000313" key="1">
    <source>
        <dbReference type="EMBL" id="KII73923.1"/>
    </source>
</evidence>
<dbReference type="Proteomes" id="UP000031668">
    <property type="component" value="Unassembled WGS sequence"/>
</dbReference>
<reference evidence="1 2" key="1">
    <citation type="journal article" date="2014" name="Genome Biol. Evol.">
        <title>The genome of the myxosporean Thelohanellus kitauei shows adaptations to nutrient acquisition within its fish host.</title>
        <authorList>
            <person name="Yang Y."/>
            <person name="Xiong J."/>
            <person name="Zhou Z."/>
            <person name="Huo F."/>
            <person name="Miao W."/>
            <person name="Ran C."/>
            <person name="Liu Y."/>
            <person name="Zhang J."/>
            <person name="Feng J."/>
            <person name="Wang M."/>
            <person name="Wang M."/>
            <person name="Wang L."/>
            <person name="Yao B."/>
        </authorList>
    </citation>
    <scope>NUCLEOTIDE SEQUENCE [LARGE SCALE GENOMIC DNA]</scope>
    <source>
        <strain evidence="1">Wuqing</strain>
    </source>
</reference>
<comment type="caution">
    <text evidence="1">The sequence shown here is derived from an EMBL/GenBank/DDBJ whole genome shotgun (WGS) entry which is preliminary data.</text>
</comment>